<proteinExistence type="inferred from homology"/>
<keyword evidence="9" id="KW-0498">Mitosis</keyword>
<evidence type="ECO:0000256" key="1">
    <source>
        <dbReference type="ARBA" id="ARBA00004123"/>
    </source>
</evidence>
<keyword evidence="6" id="KW-0963">Cytoplasm</keyword>
<feature type="compositionally biased region" description="Low complexity" evidence="19">
    <location>
        <begin position="129"/>
        <end position="138"/>
    </location>
</feature>
<evidence type="ECO:0000256" key="3">
    <source>
        <dbReference type="ARBA" id="ARBA00004629"/>
    </source>
</evidence>
<sequence>MSADLDRRLSRVSLGGSGLMNEDMSLAMDGDDSFGLGQEGLADEGEETVRLDAERAGPDAPSKAAEEAVFFGSMAGPAKASKAGLARTAAAVPATPVKSRHAPLDAYSAGYDEEDEFESVLLSILASAPAPAPSASSSDAEQAEIEPPKKLEGPYSEAEVEEIRRLKEERDGTRGMNAVLGDLLGSLRGMEGKMQDFESTVSTTHALLDLYTRIASQAEHTKDLLLDGEWGGVMKASCRSLDYEDLMAREAAAAEAERQRLEQEAFEAAERARKDREAEEEARRRKREEEERSARAPGSAGARGRGRGLRGVPSSSSLRPTRGRPSPTTTTTANSSSSFSSTTSSGIPTRGTGSGVRGGTARGGVGRGRVVMGARGRGKSE</sequence>
<protein>
    <recommendedName>
        <fullName evidence="17">DASH complex subunit DUO1</fullName>
    </recommendedName>
    <alternativeName>
        <fullName evidence="18">Outer kinetochore protein DUO1</fullName>
    </alternativeName>
</protein>
<evidence type="ECO:0000256" key="15">
    <source>
        <dbReference type="ARBA" id="ARBA00023306"/>
    </source>
</evidence>
<comment type="caution">
    <text evidence="20">The sequence shown here is derived from an EMBL/GenBank/DDBJ whole genome shotgun (WGS) entry which is preliminary data.</text>
</comment>
<gene>
    <name evidence="20" type="ORF">Rt10032_c15g5576</name>
</gene>
<name>A0A511KMD9_RHOTO</name>
<evidence type="ECO:0000256" key="17">
    <source>
        <dbReference type="ARBA" id="ARBA00044152"/>
    </source>
</evidence>
<feature type="region of interest" description="Disordered" evidence="19">
    <location>
        <begin position="129"/>
        <end position="158"/>
    </location>
</feature>
<dbReference type="Pfam" id="PF08651">
    <property type="entry name" value="DASH_Duo1"/>
    <property type="match status" value="1"/>
</dbReference>
<evidence type="ECO:0000256" key="5">
    <source>
        <dbReference type="ARBA" id="ARBA00022454"/>
    </source>
</evidence>
<evidence type="ECO:0000256" key="18">
    <source>
        <dbReference type="ARBA" id="ARBA00044358"/>
    </source>
</evidence>
<evidence type="ECO:0000313" key="20">
    <source>
        <dbReference type="EMBL" id="GEM11559.1"/>
    </source>
</evidence>
<keyword evidence="10" id="KW-0159">Chromosome partition</keyword>
<evidence type="ECO:0000256" key="12">
    <source>
        <dbReference type="ARBA" id="ARBA00023054"/>
    </source>
</evidence>
<evidence type="ECO:0000256" key="4">
    <source>
        <dbReference type="ARBA" id="ARBA00005366"/>
    </source>
</evidence>
<dbReference type="Proteomes" id="UP000321518">
    <property type="component" value="Unassembled WGS sequence"/>
</dbReference>
<feature type="compositionally biased region" description="Gly residues" evidence="19">
    <location>
        <begin position="352"/>
        <end position="367"/>
    </location>
</feature>
<organism evidence="20 21">
    <name type="scientific">Rhodotorula toruloides</name>
    <name type="common">Yeast</name>
    <name type="synonym">Rhodosporidium toruloides</name>
    <dbReference type="NCBI Taxonomy" id="5286"/>
    <lineage>
        <taxon>Eukaryota</taxon>
        <taxon>Fungi</taxon>
        <taxon>Dikarya</taxon>
        <taxon>Basidiomycota</taxon>
        <taxon>Pucciniomycotina</taxon>
        <taxon>Microbotryomycetes</taxon>
        <taxon>Sporidiobolales</taxon>
        <taxon>Sporidiobolaceae</taxon>
        <taxon>Rhodotorula</taxon>
    </lineage>
</organism>
<feature type="compositionally biased region" description="Low complexity" evidence="19">
    <location>
        <begin position="310"/>
        <end position="351"/>
    </location>
</feature>
<evidence type="ECO:0000256" key="13">
    <source>
        <dbReference type="ARBA" id="ARBA00023212"/>
    </source>
</evidence>
<dbReference type="AlphaFoldDB" id="A0A511KMD9"/>
<dbReference type="PANTHER" id="PTHR28216">
    <property type="entry name" value="DASH COMPLEX SUBUNIT DUO1"/>
    <property type="match status" value="1"/>
</dbReference>
<evidence type="ECO:0000256" key="7">
    <source>
        <dbReference type="ARBA" id="ARBA00022618"/>
    </source>
</evidence>
<dbReference type="GO" id="GO:0007059">
    <property type="term" value="P:chromosome segregation"/>
    <property type="evidence" value="ECO:0007669"/>
    <property type="project" value="UniProtKB-KW"/>
</dbReference>
<keyword evidence="5" id="KW-0158">Chromosome</keyword>
<comment type="similarity">
    <text evidence="4">Belongs to the DASH complex DUO1 family.</text>
</comment>
<feature type="region of interest" description="Disordered" evidence="19">
    <location>
        <begin position="1"/>
        <end position="64"/>
    </location>
</feature>
<reference evidence="20 21" key="1">
    <citation type="submission" date="2019-07" db="EMBL/GenBank/DDBJ databases">
        <title>Rhodotorula toruloides NBRC10032 genome sequencing.</title>
        <authorList>
            <person name="Shida Y."/>
            <person name="Takaku H."/>
            <person name="Ogasawara W."/>
            <person name="Mori K."/>
        </authorList>
    </citation>
    <scope>NUCLEOTIDE SEQUENCE [LARGE SCALE GENOMIC DNA]</scope>
    <source>
        <strain evidence="20 21">NBRC10032</strain>
    </source>
</reference>
<keyword evidence="11" id="KW-0995">Kinetochore</keyword>
<dbReference type="GO" id="GO:0042729">
    <property type="term" value="C:DASH complex"/>
    <property type="evidence" value="ECO:0007669"/>
    <property type="project" value="InterPro"/>
</dbReference>
<keyword evidence="12" id="KW-0175">Coiled coil</keyword>
<dbReference type="InterPro" id="IPR013960">
    <property type="entry name" value="DASH_Duo1"/>
</dbReference>
<evidence type="ECO:0000256" key="10">
    <source>
        <dbReference type="ARBA" id="ARBA00022829"/>
    </source>
</evidence>
<keyword evidence="7" id="KW-0132">Cell division</keyword>
<dbReference type="GO" id="GO:0051301">
    <property type="term" value="P:cell division"/>
    <property type="evidence" value="ECO:0007669"/>
    <property type="project" value="UniProtKB-KW"/>
</dbReference>
<keyword evidence="15" id="KW-0131">Cell cycle</keyword>
<dbReference type="GO" id="GO:0072686">
    <property type="term" value="C:mitotic spindle"/>
    <property type="evidence" value="ECO:0007669"/>
    <property type="project" value="InterPro"/>
</dbReference>
<dbReference type="PANTHER" id="PTHR28216:SF1">
    <property type="entry name" value="DASH COMPLEX SUBUNIT DUO1"/>
    <property type="match status" value="1"/>
</dbReference>
<comment type="subcellular location">
    <subcellularLocation>
        <location evidence="3">Chromosome</location>
        <location evidence="3">Centromere</location>
        <location evidence="3">Kinetochore</location>
    </subcellularLocation>
    <subcellularLocation>
        <location evidence="2">Cytoplasm</location>
        <location evidence="2">Cytoskeleton</location>
        <location evidence="2">Spindle</location>
    </subcellularLocation>
    <subcellularLocation>
        <location evidence="1">Nucleus</location>
    </subcellularLocation>
</comment>
<keyword evidence="16" id="KW-0137">Centromere</keyword>
<evidence type="ECO:0000256" key="19">
    <source>
        <dbReference type="SAM" id="MobiDB-lite"/>
    </source>
</evidence>
<evidence type="ECO:0000256" key="11">
    <source>
        <dbReference type="ARBA" id="ARBA00022838"/>
    </source>
</evidence>
<dbReference type="GO" id="GO:0005874">
    <property type="term" value="C:microtubule"/>
    <property type="evidence" value="ECO:0007669"/>
    <property type="project" value="UniProtKB-KW"/>
</dbReference>
<evidence type="ECO:0000256" key="14">
    <source>
        <dbReference type="ARBA" id="ARBA00023242"/>
    </source>
</evidence>
<evidence type="ECO:0000256" key="6">
    <source>
        <dbReference type="ARBA" id="ARBA00022490"/>
    </source>
</evidence>
<dbReference type="GO" id="GO:0000278">
    <property type="term" value="P:mitotic cell cycle"/>
    <property type="evidence" value="ECO:0007669"/>
    <property type="project" value="InterPro"/>
</dbReference>
<keyword evidence="8" id="KW-0493">Microtubule</keyword>
<feature type="compositionally biased region" description="Basic and acidic residues" evidence="19">
    <location>
        <begin position="47"/>
        <end position="57"/>
    </location>
</feature>
<evidence type="ECO:0000256" key="2">
    <source>
        <dbReference type="ARBA" id="ARBA00004186"/>
    </source>
</evidence>
<accession>A0A511KMD9</accession>
<dbReference type="EMBL" id="BJWK01000015">
    <property type="protein sequence ID" value="GEM11559.1"/>
    <property type="molecule type" value="Genomic_DNA"/>
</dbReference>
<keyword evidence="14" id="KW-0539">Nucleus</keyword>
<evidence type="ECO:0000256" key="9">
    <source>
        <dbReference type="ARBA" id="ARBA00022776"/>
    </source>
</evidence>
<dbReference type="OrthoDB" id="5599235at2759"/>
<keyword evidence="13" id="KW-0206">Cytoskeleton</keyword>
<feature type="compositionally biased region" description="Basic and acidic residues" evidence="19">
    <location>
        <begin position="259"/>
        <end position="294"/>
    </location>
</feature>
<evidence type="ECO:0000313" key="21">
    <source>
        <dbReference type="Proteomes" id="UP000321518"/>
    </source>
</evidence>
<feature type="region of interest" description="Disordered" evidence="19">
    <location>
        <begin position="259"/>
        <end position="381"/>
    </location>
</feature>
<evidence type="ECO:0000256" key="16">
    <source>
        <dbReference type="ARBA" id="ARBA00023328"/>
    </source>
</evidence>
<evidence type="ECO:0000256" key="8">
    <source>
        <dbReference type="ARBA" id="ARBA00022701"/>
    </source>
</evidence>